<protein>
    <recommendedName>
        <fullName evidence="5">Coiled-coil domain-containing protein 181</fullName>
    </recommendedName>
</protein>
<evidence type="ECO:0000256" key="5">
    <source>
        <dbReference type="ARBA" id="ARBA00022306"/>
    </source>
</evidence>
<evidence type="ECO:0000256" key="12">
    <source>
        <dbReference type="ARBA" id="ARBA00023273"/>
    </source>
</evidence>
<dbReference type="PANTHER" id="PTHR14320:SF2">
    <property type="entry name" value="COILED-COIL DOMAIN-CONTAINING PROTEIN 181"/>
    <property type="match status" value="1"/>
</dbReference>
<evidence type="ECO:0000256" key="11">
    <source>
        <dbReference type="ARBA" id="ARBA00023212"/>
    </source>
</evidence>
<evidence type="ECO:0000256" key="4">
    <source>
        <dbReference type="ARBA" id="ARBA00005737"/>
    </source>
</evidence>
<dbReference type="EMBL" id="CAJPEV010000397">
    <property type="protein sequence ID" value="CAG0884862.1"/>
    <property type="molecule type" value="Genomic_DNA"/>
</dbReference>
<comment type="similarity">
    <text evidence="4">Belongs to the CCDC181 family.</text>
</comment>
<keyword evidence="8" id="KW-0282">Flagellum</keyword>
<dbReference type="GO" id="GO:0031514">
    <property type="term" value="C:motile cilium"/>
    <property type="evidence" value="ECO:0007669"/>
    <property type="project" value="UniProtKB-SubCell"/>
</dbReference>
<dbReference type="AlphaFoldDB" id="A0A7R8X9Z4"/>
<keyword evidence="11" id="KW-0206">Cytoskeleton</keyword>
<dbReference type="InterPro" id="IPR026687">
    <property type="entry name" value="CCDC181"/>
</dbReference>
<evidence type="ECO:0000313" key="15">
    <source>
        <dbReference type="EMBL" id="CAD7243270.1"/>
    </source>
</evidence>
<name>A0A7R8X9Z4_9CRUS</name>
<evidence type="ECO:0000256" key="8">
    <source>
        <dbReference type="ARBA" id="ARBA00022846"/>
    </source>
</evidence>
<comment type="subcellular location">
    <subcellularLocation>
        <location evidence="2">Cell projection</location>
        <location evidence="2">Cilium</location>
        <location evidence="2">Flagellum</location>
    </subcellularLocation>
    <subcellularLocation>
        <location evidence="3">Cytoplasm</location>
        <location evidence="3">Cytoskeleton</location>
    </subcellularLocation>
</comment>
<keyword evidence="6" id="KW-0963">Cytoplasm</keyword>
<reference evidence="15" key="1">
    <citation type="submission" date="2020-11" db="EMBL/GenBank/DDBJ databases">
        <authorList>
            <person name="Tran Van P."/>
        </authorList>
    </citation>
    <scope>NUCLEOTIDE SEQUENCE</scope>
</reference>
<comment type="function">
    <text evidence="1">Microtubule-binding protein that localizes to the microtubular manchette of elongating spermatids.</text>
</comment>
<feature type="compositionally biased region" description="Low complexity" evidence="14">
    <location>
        <begin position="251"/>
        <end position="277"/>
    </location>
</feature>
<dbReference type="EMBL" id="LR899914">
    <property type="protein sequence ID" value="CAD7243270.1"/>
    <property type="molecule type" value="Genomic_DNA"/>
</dbReference>
<gene>
    <name evidence="15" type="ORF">DSTB1V02_LOCUS3198</name>
</gene>
<dbReference type="Proteomes" id="UP000677054">
    <property type="component" value="Unassembled WGS sequence"/>
</dbReference>
<proteinExistence type="inferred from homology"/>
<keyword evidence="12" id="KW-0966">Cell projection</keyword>
<accession>A0A7R8X9Z4</accession>
<evidence type="ECO:0000256" key="3">
    <source>
        <dbReference type="ARBA" id="ARBA00004245"/>
    </source>
</evidence>
<dbReference type="GO" id="GO:0005874">
    <property type="term" value="C:microtubule"/>
    <property type="evidence" value="ECO:0007669"/>
    <property type="project" value="UniProtKB-KW"/>
</dbReference>
<feature type="region of interest" description="Disordered" evidence="14">
    <location>
        <begin position="68"/>
        <end position="89"/>
    </location>
</feature>
<comment type="subunit">
    <text evidence="13">Homodimer. Interacts with HOOK1. Interacts with HOOK2. Interacts with HOOK3.</text>
</comment>
<dbReference type="GO" id="GO:0008017">
    <property type="term" value="F:microtubule binding"/>
    <property type="evidence" value="ECO:0007669"/>
    <property type="project" value="InterPro"/>
</dbReference>
<feature type="compositionally biased region" description="Acidic residues" evidence="14">
    <location>
        <begin position="80"/>
        <end position="89"/>
    </location>
</feature>
<keyword evidence="9" id="KW-0175">Coiled coil</keyword>
<sequence>MASAYFFKTKFYFPPVWYVGMNLIQGASTGTGTEEDEDDDYNITEDQRQAMLALQGFGKISNPFNGIRLPQDLQVHGHDDEDDDDDEEYEVEPLPYDIEERLREVNAAFQADQTPLESERPRRVGFRSNLVTVFNSSTESLSASTEEGSEEVPELQPVEDTNAAWILKEPEKEVEGLPKPLKPTEDLLEPLKPILPKPPLTDQQWLRQHLTRKGILNMDNDYDGLNGLIKPQTPGNLSNNTDQCIVSPVPSDGEVGSSDSSSTIPTDSGGASSSSNSDRVLETDASGCERALVERDGKFQWVEVENLTLTERRKVGLDTGRPPSARPKLKDIGKTPSKESPSRDIQIPVPNRAEKAKPGRRPQSPTKLTRRKSKSPPLVSPPPAKTPPKTTTKTSTSTTTRSGPSLRPRTAGPPLEQPLLRHHKSQSLINLDRPRPSTAGNVKQPMAWQWAKLPKYEGMNSPYGLTAEQLKEKESFRELPVSDAGDVVLSKTDLPA</sequence>
<evidence type="ECO:0000313" key="16">
    <source>
        <dbReference type="Proteomes" id="UP000677054"/>
    </source>
</evidence>
<keyword evidence="16" id="KW-1185">Reference proteome</keyword>
<dbReference type="PANTHER" id="PTHR14320">
    <property type="entry name" value="COILED-COIL DOMAIN-CONTAINING PROTEIN 181"/>
    <property type="match status" value="1"/>
</dbReference>
<feature type="region of interest" description="Disordered" evidence="14">
    <location>
        <begin position="313"/>
        <end position="443"/>
    </location>
</feature>
<evidence type="ECO:0000256" key="9">
    <source>
        <dbReference type="ARBA" id="ARBA00023054"/>
    </source>
</evidence>
<feature type="compositionally biased region" description="Basic and acidic residues" evidence="14">
    <location>
        <begin position="328"/>
        <end position="342"/>
    </location>
</feature>
<evidence type="ECO:0000256" key="10">
    <source>
        <dbReference type="ARBA" id="ARBA00023069"/>
    </source>
</evidence>
<feature type="region of interest" description="Disordered" evidence="14">
    <location>
        <begin position="227"/>
        <end position="283"/>
    </location>
</feature>
<dbReference type="OrthoDB" id="6366951at2759"/>
<keyword evidence="7" id="KW-0493">Microtubule</keyword>
<evidence type="ECO:0000256" key="1">
    <source>
        <dbReference type="ARBA" id="ARBA00002213"/>
    </source>
</evidence>
<evidence type="ECO:0000256" key="7">
    <source>
        <dbReference type="ARBA" id="ARBA00022701"/>
    </source>
</evidence>
<keyword evidence="10" id="KW-0969">Cilium</keyword>
<evidence type="ECO:0000256" key="2">
    <source>
        <dbReference type="ARBA" id="ARBA00004230"/>
    </source>
</evidence>
<evidence type="ECO:0000256" key="6">
    <source>
        <dbReference type="ARBA" id="ARBA00022490"/>
    </source>
</evidence>
<organism evidence="15">
    <name type="scientific">Darwinula stevensoni</name>
    <dbReference type="NCBI Taxonomy" id="69355"/>
    <lineage>
        <taxon>Eukaryota</taxon>
        <taxon>Metazoa</taxon>
        <taxon>Ecdysozoa</taxon>
        <taxon>Arthropoda</taxon>
        <taxon>Crustacea</taxon>
        <taxon>Oligostraca</taxon>
        <taxon>Ostracoda</taxon>
        <taxon>Podocopa</taxon>
        <taxon>Podocopida</taxon>
        <taxon>Darwinulocopina</taxon>
        <taxon>Darwinuloidea</taxon>
        <taxon>Darwinulidae</taxon>
        <taxon>Darwinula</taxon>
    </lineage>
</organism>
<feature type="compositionally biased region" description="Polar residues" evidence="14">
    <location>
        <begin position="233"/>
        <end position="244"/>
    </location>
</feature>
<evidence type="ECO:0000256" key="14">
    <source>
        <dbReference type="SAM" id="MobiDB-lite"/>
    </source>
</evidence>
<evidence type="ECO:0000256" key="13">
    <source>
        <dbReference type="ARBA" id="ARBA00047162"/>
    </source>
</evidence>
<feature type="compositionally biased region" description="Low complexity" evidence="14">
    <location>
        <begin position="387"/>
        <end position="410"/>
    </location>
</feature>